<dbReference type="Gene3D" id="2.40.160.200">
    <property type="entry name" value="LURP1-related"/>
    <property type="match status" value="1"/>
</dbReference>
<dbReference type="InterPro" id="IPR038595">
    <property type="entry name" value="LOR_sf"/>
</dbReference>
<dbReference type="Pfam" id="PF04525">
    <property type="entry name" value="LOR"/>
    <property type="match status" value="1"/>
</dbReference>
<comment type="similarity">
    <text evidence="1">Belongs to the LOR family.</text>
</comment>
<proteinExistence type="inferred from homology"/>
<dbReference type="PANTHER" id="PTHR31087:SF25">
    <property type="entry name" value="TRANSLATION INITIATION FACTOR 2B FAMILY PROTEIN, PUTATIVE, EXPRESSED-RELATED"/>
    <property type="match status" value="1"/>
</dbReference>
<dbReference type="EMBL" id="JABWDY010003093">
    <property type="protein sequence ID" value="KAF5206174.1"/>
    <property type="molecule type" value="Genomic_DNA"/>
</dbReference>
<dbReference type="Proteomes" id="UP000554482">
    <property type="component" value="Unassembled WGS sequence"/>
</dbReference>
<dbReference type="OrthoDB" id="652749at2759"/>
<evidence type="ECO:0000256" key="1">
    <source>
        <dbReference type="ARBA" id="ARBA00005437"/>
    </source>
</evidence>
<name>A0A7J6X8X4_THATH</name>
<dbReference type="PANTHER" id="PTHR31087">
    <property type="match status" value="1"/>
</dbReference>
<accession>A0A7J6X8X4</accession>
<dbReference type="AlphaFoldDB" id="A0A7J6X8X4"/>
<evidence type="ECO:0000313" key="2">
    <source>
        <dbReference type="EMBL" id="KAF5206174.1"/>
    </source>
</evidence>
<organism evidence="2 3">
    <name type="scientific">Thalictrum thalictroides</name>
    <name type="common">Rue-anemone</name>
    <name type="synonym">Anemone thalictroides</name>
    <dbReference type="NCBI Taxonomy" id="46969"/>
    <lineage>
        <taxon>Eukaryota</taxon>
        <taxon>Viridiplantae</taxon>
        <taxon>Streptophyta</taxon>
        <taxon>Embryophyta</taxon>
        <taxon>Tracheophyta</taxon>
        <taxon>Spermatophyta</taxon>
        <taxon>Magnoliopsida</taxon>
        <taxon>Ranunculales</taxon>
        <taxon>Ranunculaceae</taxon>
        <taxon>Thalictroideae</taxon>
        <taxon>Thalictrum</taxon>
    </lineage>
</organism>
<dbReference type="SUPFAM" id="SSF54518">
    <property type="entry name" value="Tubby C-terminal domain-like"/>
    <property type="match status" value="1"/>
</dbReference>
<reference evidence="2 3" key="1">
    <citation type="submission" date="2020-06" db="EMBL/GenBank/DDBJ databases">
        <title>Transcriptomic and genomic resources for Thalictrum thalictroides and T. hernandezii: Facilitating candidate gene discovery in an emerging model plant lineage.</title>
        <authorList>
            <person name="Arias T."/>
            <person name="Riano-Pachon D.M."/>
            <person name="Di Stilio V.S."/>
        </authorList>
    </citation>
    <scope>NUCLEOTIDE SEQUENCE [LARGE SCALE GENOMIC DNA]</scope>
    <source>
        <strain evidence="3">cv. WT478/WT964</strain>
        <tissue evidence="2">Leaves</tissue>
    </source>
</reference>
<dbReference type="InterPro" id="IPR025659">
    <property type="entry name" value="Tubby-like_C"/>
</dbReference>
<comment type="caution">
    <text evidence="2">The sequence shown here is derived from an EMBL/GenBank/DDBJ whole genome shotgun (WGS) entry which is preliminary data.</text>
</comment>
<dbReference type="InterPro" id="IPR007612">
    <property type="entry name" value="LOR"/>
</dbReference>
<keyword evidence="3" id="KW-1185">Reference proteome</keyword>
<protein>
    <submittedName>
        <fullName evidence="2">Lurp-one-related</fullName>
    </submittedName>
</protein>
<evidence type="ECO:0000313" key="3">
    <source>
        <dbReference type="Proteomes" id="UP000554482"/>
    </source>
</evidence>
<gene>
    <name evidence="2" type="ORF">FRX31_004236</name>
</gene>
<sequence length="173" mass="19993">MKSIILNGNGCTVFNANGDIIYRIDNYNCKCNTEVYLMDLRGSVLFTILKKKFRLLGRWEGYRWTPAEKTKPWFQVRRKLCRILQKNQTCCEVTVVVLDNKETIWYRMESWVSKSACKIVDQAGRLVAVIQKKQTSSGILLGDDVWTLEIEPNVDHLLIMGLVIVCGFINHNM</sequence>